<dbReference type="EMBL" id="CAKMAB010000001">
    <property type="protein sequence ID" value="CAH1054081.1"/>
    <property type="molecule type" value="Genomic_DNA"/>
</dbReference>
<keyword evidence="2" id="KW-1185">Reference proteome</keyword>
<reference evidence="1" key="1">
    <citation type="submission" date="2021-12" db="EMBL/GenBank/DDBJ databases">
        <authorList>
            <person name="Criscuolo A."/>
        </authorList>
    </citation>
    <scope>NUCLEOTIDE SEQUENCE</scope>
    <source>
        <strain evidence="1">CIP111894</strain>
    </source>
</reference>
<comment type="caution">
    <text evidence="1">The sequence shown here is derived from an EMBL/GenBank/DDBJ whole genome shotgun (WGS) entry which is preliminary data.</text>
</comment>
<proteinExistence type="predicted"/>
<dbReference type="Proteomes" id="UP000838749">
    <property type="component" value="Unassembled WGS sequence"/>
</dbReference>
<organism evidence="1 2">
    <name type="scientific">Paenibacillus pseudetheri</name>
    <dbReference type="NCBI Taxonomy" id="2897682"/>
    <lineage>
        <taxon>Bacteria</taxon>
        <taxon>Bacillati</taxon>
        <taxon>Bacillota</taxon>
        <taxon>Bacilli</taxon>
        <taxon>Bacillales</taxon>
        <taxon>Paenibacillaceae</taxon>
        <taxon>Paenibacillus</taxon>
    </lineage>
</organism>
<accession>A0ABM9B6C3</accession>
<sequence length="104" mass="12102">MENEKIIVNYVTKRAYCQCCKQKLPEIATSKEKQFAIRKEDVLDWAEKDIWSDISTSTDDLSAMIHEFIHEIIHFNAAEISDAVVVAKSELSRVREFILREIVE</sequence>
<gene>
    <name evidence="1" type="ORF">PAECIP111894_00226</name>
</gene>
<evidence type="ECO:0000313" key="2">
    <source>
        <dbReference type="Proteomes" id="UP000838749"/>
    </source>
</evidence>
<name>A0ABM9B6C3_9BACL</name>
<protein>
    <submittedName>
        <fullName evidence="1">Uncharacterized protein</fullName>
    </submittedName>
</protein>
<dbReference type="RefSeq" id="WP_234530123.1">
    <property type="nucleotide sequence ID" value="NZ_CAKMAB010000001.1"/>
</dbReference>
<evidence type="ECO:0000313" key="1">
    <source>
        <dbReference type="EMBL" id="CAH1054081.1"/>
    </source>
</evidence>